<reference evidence="2 3" key="1">
    <citation type="submission" date="2017-06" db="EMBL/GenBank/DDBJ databases">
        <title>Cmopartive genomic analysis of Ambrosia Fusariam Clade fungi.</title>
        <authorList>
            <person name="Stajich J.E."/>
            <person name="Carrillo J."/>
            <person name="Kijimoto T."/>
            <person name="Eskalen A."/>
            <person name="O'Donnell K."/>
            <person name="Kasson M."/>
        </authorList>
    </citation>
    <scope>NUCLEOTIDE SEQUENCE [LARGE SCALE GENOMIC DNA]</scope>
    <source>
        <strain evidence="2 3">NRRL 20438</strain>
    </source>
</reference>
<dbReference type="AlphaFoldDB" id="A0A428U8T2"/>
<feature type="compositionally biased region" description="Polar residues" evidence="1">
    <location>
        <begin position="70"/>
        <end position="81"/>
    </location>
</feature>
<feature type="region of interest" description="Disordered" evidence="1">
    <location>
        <begin position="53"/>
        <end position="81"/>
    </location>
</feature>
<gene>
    <name evidence="2" type="ORF">CDV31_007103</name>
</gene>
<dbReference type="Proteomes" id="UP000288429">
    <property type="component" value="Unassembled WGS sequence"/>
</dbReference>
<feature type="region of interest" description="Disordered" evidence="1">
    <location>
        <begin position="1"/>
        <end position="25"/>
    </location>
</feature>
<feature type="compositionally biased region" description="Polar residues" evidence="1">
    <location>
        <begin position="11"/>
        <end position="23"/>
    </location>
</feature>
<evidence type="ECO:0000313" key="2">
    <source>
        <dbReference type="EMBL" id="RSM10727.1"/>
    </source>
</evidence>
<evidence type="ECO:0000313" key="3">
    <source>
        <dbReference type="Proteomes" id="UP000288429"/>
    </source>
</evidence>
<name>A0A428U8T2_9HYPO</name>
<accession>A0A428U8T2</accession>
<sequence>MEVSIGGVDGASNNSISPRQSAWTKARLGPPECQMLLVNPSPSFAGAASRVNGAKMPEAESTPILRPRSVDSQVSGASTSKMLPQAELRRAITEGNGIINAVLYDIMASMFERPSQ</sequence>
<dbReference type="EMBL" id="NIZV01000084">
    <property type="protein sequence ID" value="RSM10727.1"/>
    <property type="molecule type" value="Genomic_DNA"/>
</dbReference>
<protein>
    <submittedName>
        <fullName evidence="2">Uncharacterized protein</fullName>
    </submittedName>
</protein>
<proteinExistence type="predicted"/>
<comment type="caution">
    <text evidence="2">The sequence shown here is derived from an EMBL/GenBank/DDBJ whole genome shotgun (WGS) entry which is preliminary data.</text>
</comment>
<keyword evidence="3" id="KW-1185">Reference proteome</keyword>
<evidence type="ECO:0000256" key="1">
    <source>
        <dbReference type="SAM" id="MobiDB-lite"/>
    </source>
</evidence>
<organism evidence="2 3">
    <name type="scientific">Fusarium ambrosium</name>
    <dbReference type="NCBI Taxonomy" id="131363"/>
    <lineage>
        <taxon>Eukaryota</taxon>
        <taxon>Fungi</taxon>
        <taxon>Dikarya</taxon>
        <taxon>Ascomycota</taxon>
        <taxon>Pezizomycotina</taxon>
        <taxon>Sordariomycetes</taxon>
        <taxon>Hypocreomycetidae</taxon>
        <taxon>Hypocreales</taxon>
        <taxon>Nectriaceae</taxon>
        <taxon>Fusarium</taxon>
        <taxon>Fusarium solani species complex</taxon>
    </lineage>
</organism>